<dbReference type="InterPro" id="IPR027443">
    <property type="entry name" value="IPNS-like_sf"/>
</dbReference>
<dbReference type="FunFam" id="2.60.120.330:FF:000051">
    <property type="entry name" value="Clavaminate synthase-like protein"/>
    <property type="match status" value="1"/>
</dbReference>
<protein>
    <recommendedName>
        <fullName evidence="3">Fe2OG dioxygenase domain-containing protein</fullName>
    </recommendedName>
</protein>
<dbReference type="AlphaFoldDB" id="A0A517LP40"/>
<keyword evidence="2" id="KW-0560">Oxidoreductase</keyword>
<gene>
    <name evidence="4" type="ORF">FKW77_005608</name>
</gene>
<dbReference type="InterPro" id="IPR005123">
    <property type="entry name" value="Oxoglu/Fe-dep_dioxygenase_dom"/>
</dbReference>
<reference evidence="4 5" key="1">
    <citation type="submission" date="2019-07" db="EMBL/GenBank/DDBJ databases">
        <title>Finished genome of Venturia effusa.</title>
        <authorList>
            <person name="Young C.A."/>
            <person name="Cox M.P."/>
            <person name="Ganley A.R.D."/>
            <person name="David W.J."/>
        </authorList>
    </citation>
    <scope>NUCLEOTIDE SEQUENCE [LARGE SCALE GENOMIC DNA]</scope>
    <source>
        <strain evidence="5">albino</strain>
    </source>
</reference>
<dbReference type="GO" id="GO:0016491">
    <property type="term" value="F:oxidoreductase activity"/>
    <property type="evidence" value="ECO:0007669"/>
    <property type="project" value="UniProtKB-KW"/>
</dbReference>
<evidence type="ECO:0000313" key="4">
    <source>
        <dbReference type="EMBL" id="QDS77366.1"/>
    </source>
</evidence>
<dbReference type="InterPro" id="IPR026992">
    <property type="entry name" value="DIOX_N"/>
</dbReference>
<dbReference type="Gene3D" id="2.60.120.330">
    <property type="entry name" value="B-lactam Antibiotic, Isopenicillin N Synthase, Chain"/>
    <property type="match status" value="1"/>
</dbReference>
<dbReference type="InterPro" id="IPR044861">
    <property type="entry name" value="IPNS-like_FE2OG_OXY"/>
</dbReference>
<evidence type="ECO:0000256" key="1">
    <source>
        <dbReference type="ARBA" id="ARBA00008056"/>
    </source>
</evidence>
<dbReference type="Proteomes" id="UP000316270">
    <property type="component" value="Chromosome 17"/>
</dbReference>
<evidence type="ECO:0000256" key="2">
    <source>
        <dbReference type="RuleBase" id="RU003682"/>
    </source>
</evidence>
<keyword evidence="5" id="KW-1185">Reference proteome</keyword>
<dbReference type="GO" id="GO:0044283">
    <property type="term" value="P:small molecule biosynthetic process"/>
    <property type="evidence" value="ECO:0007669"/>
    <property type="project" value="UniProtKB-ARBA"/>
</dbReference>
<dbReference type="STRING" id="50376.A0A517LP40"/>
<comment type="similarity">
    <text evidence="1 2">Belongs to the iron/ascorbate-dependent oxidoreductase family.</text>
</comment>
<organism evidence="4 5">
    <name type="scientific">Venturia effusa</name>
    <dbReference type="NCBI Taxonomy" id="50376"/>
    <lineage>
        <taxon>Eukaryota</taxon>
        <taxon>Fungi</taxon>
        <taxon>Dikarya</taxon>
        <taxon>Ascomycota</taxon>
        <taxon>Pezizomycotina</taxon>
        <taxon>Dothideomycetes</taxon>
        <taxon>Pleosporomycetidae</taxon>
        <taxon>Venturiales</taxon>
        <taxon>Venturiaceae</taxon>
        <taxon>Venturia</taxon>
    </lineage>
</organism>
<feature type="domain" description="Fe2OG dioxygenase" evidence="3">
    <location>
        <begin position="175"/>
        <end position="295"/>
    </location>
</feature>
<dbReference type="Pfam" id="PF14226">
    <property type="entry name" value="DIOX_N"/>
    <property type="match status" value="1"/>
</dbReference>
<dbReference type="SUPFAM" id="SSF51197">
    <property type="entry name" value="Clavaminate synthase-like"/>
    <property type="match status" value="1"/>
</dbReference>
<dbReference type="PANTHER" id="PTHR47990">
    <property type="entry name" value="2-OXOGLUTARATE (2OG) AND FE(II)-DEPENDENT OXYGENASE SUPERFAMILY PROTEIN-RELATED"/>
    <property type="match status" value="1"/>
</dbReference>
<dbReference type="PROSITE" id="PS51471">
    <property type="entry name" value="FE2OG_OXY"/>
    <property type="match status" value="1"/>
</dbReference>
<dbReference type="Pfam" id="PF03171">
    <property type="entry name" value="2OG-FeII_Oxy"/>
    <property type="match status" value="1"/>
</dbReference>
<proteinExistence type="inferred from homology"/>
<sequence>MMSAKESVQLPVLDLSQPGPETAKDLIEAVKDYGFVFIKNNHSEIPVADVDNMFALSKEFFQSPAETKAPFSINSGSSGKNSGWFSMHSETLDPDKQKRGDFKEAFNMNEFRDGRAQEPLPPPFAENEAHVKAFIDQCQRLCVRILELFAIGLEIDEKDGGKDWFTSYHDPAKGPSGTVFRTLYYPSLPASSGYDSETDIRAGAHSDYGTITLLFQRPGQPGLEILASRRGAEEEEWLSVPINPSHEINTPILVNVGDLLEYWTNGVLKSAVHRVIFPKDGIGEDRYSMAYFCHPVDDARLEAVPSKIVKEKEGRGGKGVAKVQGEQVLTARQHLESRLAATYL</sequence>
<accession>A0A517LP40</accession>
<keyword evidence="2" id="KW-0479">Metal-binding</keyword>
<keyword evidence="2" id="KW-0408">Iron</keyword>
<name>A0A517LP40_9PEZI</name>
<evidence type="ECO:0000313" key="5">
    <source>
        <dbReference type="Proteomes" id="UP000316270"/>
    </source>
</evidence>
<dbReference type="OrthoDB" id="288590at2759"/>
<dbReference type="InterPro" id="IPR050231">
    <property type="entry name" value="Iron_ascorbate_oxido_reductase"/>
</dbReference>
<dbReference type="EMBL" id="CP042201">
    <property type="protein sequence ID" value="QDS77366.1"/>
    <property type="molecule type" value="Genomic_DNA"/>
</dbReference>
<dbReference type="GO" id="GO:0046872">
    <property type="term" value="F:metal ion binding"/>
    <property type="evidence" value="ECO:0007669"/>
    <property type="project" value="UniProtKB-KW"/>
</dbReference>
<evidence type="ECO:0000259" key="3">
    <source>
        <dbReference type="PROSITE" id="PS51471"/>
    </source>
</evidence>